<dbReference type="Proteomes" id="UP001301869">
    <property type="component" value="Chromosome"/>
</dbReference>
<accession>A0ABY9YYZ0</accession>
<evidence type="ECO:0000313" key="2">
    <source>
        <dbReference type="EMBL" id="WNK20084.1"/>
    </source>
</evidence>
<sequence length="151" mass="16829">MKKVVSMTLAPLFLTTTLPSLAQDNSQHSGPMFSGEFSGGLLNVDNRDIDPWAFKAEAGLGGSYTINDDISIRYDMVADFANAINSVDEQTWTPGSYRQDDGEIYLRTARALLITKYGSIGFQPRVPSGFWNQIYNNIDVFEYNRFHGQTG</sequence>
<evidence type="ECO:0000313" key="3">
    <source>
        <dbReference type="Proteomes" id="UP001301869"/>
    </source>
</evidence>
<reference evidence="2 3" key="1">
    <citation type="submission" date="2023-03" db="EMBL/GenBank/DDBJ databases">
        <title>Halomonas sp. nov., isolated from Korean tranditional fermented seafood 'Jeotgal'.</title>
        <authorList>
            <person name="Kim B."/>
            <person name="Shin N.-R."/>
        </authorList>
    </citation>
    <scope>NUCLEOTIDE SEQUENCE [LARGE SCALE GENOMIC DNA]</scope>
    <source>
        <strain evidence="2 3">SG2L-4</strain>
    </source>
</reference>
<dbReference type="EMBL" id="CP119391">
    <property type="protein sequence ID" value="WNK20084.1"/>
    <property type="molecule type" value="Genomic_DNA"/>
</dbReference>
<keyword evidence="3" id="KW-1185">Reference proteome</keyword>
<organism evidence="2 3">
    <name type="scientific">Halomonas piscis</name>
    <dbReference type="NCBI Taxonomy" id="3031727"/>
    <lineage>
        <taxon>Bacteria</taxon>
        <taxon>Pseudomonadati</taxon>
        <taxon>Pseudomonadota</taxon>
        <taxon>Gammaproteobacteria</taxon>
        <taxon>Oceanospirillales</taxon>
        <taxon>Halomonadaceae</taxon>
        <taxon>Halomonas</taxon>
    </lineage>
</organism>
<keyword evidence="1" id="KW-0732">Signal</keyword>
<name>A0ABY9YYZ0_9GAMM</name>
<gene>
    <name evidence="2" type="ORF">P1P91_14935</name>
</gene>
<feature type="signal peptide" evidence="1">
    <location>
        <begin position="1"/>
        <end position="22"/>
    </location>
</feature>
<proteinExistence type="predicted"/>
<feature type="chain" id="PRO_5047038532" description="Outer membrane protein beta-barrel domain-containing protein" evidence="1">
    <location>
        <begin position="23"/>
        <end position="151"/>
    </location>
</feature>
<evidence type="ECO:0008006" key="4">
    <source>
        <dbReference type="Google" id="ProtNLM"/>
    </source>
</evidence>
<evidence type="ECO:0000256" key="1">
    <source>
        <dbReference type="SAM" id="SignalP"/>
    </source>
</evidence>
<protein>
    <recommendedName>
        <fullName evidence="4">Outer membrane protein beta-barrel domain-containing protein</fullName>
    </recommendedName>
</protein>
<dbReference type="RefSeq" id="WP_311883630.1">
    <property type="nucleotide sequence ID" value="NZ_CP119391.1"/>
</dbReference>